<dbReference type="Proteomes" id="UP001150904">
    <property type="component" value="Unassembled WGS sequence"/>
</dbReference>
<feature type="domain" description="WHIM1" evidence="4">
    <location>
        <begin position="131"/>
        <end position="176"/>
    </location>
</feature>
<dbReference type="OrthoDB" id="349045at2759"/>
<evidence type="ECO:0000313" key="6">
    <source>
        <dbReference type="Proteomes" id="UP001150904"/>
    </source>
</evidence>
<keyword evidence="6" id="KW-1185">Reference proteome</keyword>
<comment type="subcellular location">
    <subcellularLocation>
        <location evidence="1">Nucleus</location>
    </subcellularLocation>
</comment>
<dbReference type="Pfam" id="PF15612">
    <property type="entry name" value="WHIM1"/>
    <property type="match status" value="1"/>
</dbReference>
<dbReference type="PANTHER" id="PTHR42107:SF1">
    <property type="entry name" value="WHIM1 DOMAIN-CONTAINING PROTEIN"/>
    <property type="match status" value="1"/>
</dbReference>
<feature type="compositionally biased region" description="Basic and acidic residues" evidence="3">
    <location>
        <begin position="35"/>
        <end position="52"/>
    </location>
</feature>
<dbReference type="RefSeq" id="XP_058304607.1">
    <property type="nucleotide sequence ID" value="XM_058457708.1"/>
</dbReference>
<feature type="compositionally biased region" description="Polar residues" evidence="3">
    <location>
        <begin position="554"/>
        <end position="564"/>
    </location>
</feature>
<dbReference type="GO" id="GO:0005634">
    <property type="term" value="C:nucleus"/>
    <property type="evidence" value="ECO:0007669"/>
    <property type="project" value="UniProtKB-SubCell"/>
</dbReference>
<feature type="compositionally biased region" description="Low complexity" evidence="3">
    <location>
        <begin position="1"/>
        <end position="15"/>
    </location>
</feature>
<reference evidence="5" key="2">
    <citation type="journal article" date="2023" name="IMA Fungus">
        <title>Comparative genomic study of the Penicillium genus elucidates a diverse pangenome and 15 lateral gene transfer events.</title>
        <authorList>
            <person name="Petersen C."/>
            <person name="Sorensen T."/>
            <person name="Nielsen M.R."/>
            <person name="Sondergaard T.E."/>
            <person name="Sorensen J.L."/>
            <person name="Fitzpatrick D.A."/>
            <person name="Frisvad J.C."/>
            <person name="Nielsen K.L."/>
        </authorList>
    </citation>
    <scope>NUCLEOTIDE SEQUENCE</scope>
    <source>
        <strain evidence="5">IBT 15544</strain>
    </source>
</reference>
<evidence type="ECO:0000313" key="5">
    <source>
        <dbReference type="EMBL" id="KAJ5191667.1"/>
    </source>
</evidence>
<dbReference type="PANTHER" id="PTHR42107">
    <property type="entry name" value="YALI0D24453P"/>
    <property type="match status" value="1"/>
</dbReference>
<feature type="compositionally biased region" description="Pro residues" evidence="3">
    <location>
        <begin position="502"/>
        <end position="514"/>
    </location>
</feature>
<accession>A0A9W9J8V0</accession>
<feature type="region of interest" description="Disordered" evidence="3">
    <location>
        <begin position="1"/>
        <end position="52"/>
    </location>
</feature>
<name>A0A9W9J8V0_9EURO</name>
<evidence type="ECO:0000256" key="3">
    <source>
        <dbReference type="SAM" id="MobiDB-lite"/>
    </source>
</evidence>
<feature type="compositionally biased region" description="Polar residues" evidence="3">
    <location>
        <begin position="618"/>
        <end position="627"/>
    </location>
</feature>
<dbReference type="InterPro" id="IPR028942">
    <property type="entry name" value="WHIM1_dom"/>
</dbReference>
<comment type="caution">
    <text evidence="5">The sequence shown here is derived from an EMBL/GenBank/DDBJ whole genome shotgun (WGS) entry which is preliminary data.</text>
</comment>
<organism evidence="5 6">
    <name type="scientific">Penicillium cinerascens</name>
    <dbReference type="NCBI Taxonomy" id="70096"/>
    <lineage>
        <taxon>Eukaryota</taxon>
        <taxon>Fungi</taxon>
        <taxon>Dikarya</taxon>
        <taxon>Ascomycota</taxon>
        <taxon>Pezizomycotina</taxon>
        <taxon>Eurotiomycetes</taxon>
        <taxon>Eurotiomycetidae</taxon>
        <taxon>Eurotiales</taxon>
        <taxon>Aspergillaceae</taxon>
        <taxon>Penicillium</taxon>
    </lineage>
</organism>
<feature type="compositionally biased region" description="Pro residues" evidence="3">
    <location>
        <begin position="530"/>
        <end position="552"/>
    </location>
</feature>
<dbReference type="AlphaFoldDB" id="A0A9W9J8V0"/>
<feature type="region of interest" description="Disordered" evidence="3">
    <location>
        <begin position="319"/>
        <end position="627"/>
    </location>
</feature>
<evidence type="ECO:0000256" key="1">
    <source>
        <dbReference type="ARBA" id="ARBA00004123"/>
    </source>
</evidence>
<protein>
    <recommendedName>
        <fullName evidence="4">WHIM1 domain-containing protein</fullName>
    </recommendedName>
</protein>
<gene>
    <name evidence="5" type="ORF">N7498_010652</name>
</gene>
<feature type="compositionally biased region" description="Pro residues" evidence="3">
    <location>
        <begin position="571"/>
        <end position="585"/>
    </location>
</feature>
<dbReference type="GeneID" id="83185009"/>
<evidence type="ECO:0000256" key="2">
    <source>
        <dbReference type="ARBA" id="ARBA00023242"/>
    </source>
</evidence>
<reference evidence="5" key="1">
    <citation type="submission" date="2022-12" db="EMBL/GenBank/DDBJ databases">
        <authorList>
            <person name="Petersen C."/>
        </authorList>
    </citation>
    <scope>NUCLEOTIDE SEQUENCE</scope>
    <source>
        <strain evidence="5">IBT 15544</strain>
    </source>
</reference>
<evidence type="ECO:0000259" key="4">
    <source>
        <dbReference type="Pfam" id="PF15612"/>
    </source>
</evidence>
<feature type="compositionally biased region" description="Acidic residues" evidence="3">
    <location>
        <begin position="406"/>
        <end position="447"/>
    </location>
</feature>
<dbReference type="EMBL" id="JAPQKR010000016">
    <property type="protein sequence ID" value="KAJ5191667.1"/>
    <property type="molecule type" value="Genomic_DNA"/>
</dbReference>
<keyword evidence="2" id="KW-0539">Nucleus</keyword>
<sequence>MAPSDSDLSSLSSAPPTDDEAAMSVDEPVGIAKYFKKESETPPPKREPSPHHEYVLADNPIIAFIVTFRARFHECFPRGVPHLGPQDVEREVEESPLENISSDYYARYLVLRNHYTRPLEEAISTHQSQWPKAWQGKNPLHGGRSFTTMAPEERLELLRSLILWSLSSSDAIQAKIKESYKQARHDDDLNQPLSVQPWGRDSLKRRYWLIEGQDDTHFRLYRESNPALKHNTWWSVAGSIPEIQEIADKLQEEKGTNSKKLSERIRNAIPRFEASEEKRKRRDYRLSRKAAFTRPEPGFSMYEGRTRGKKLKYTYSDDEDIFSDGLPSRRSTRNVSSNVTPAESSRPRFTASGRQIRSRAGGLYGEALLTGQREDSEFDEDEENEGRPQRTRTSINPNGYSGYRDDDLEDESEAAPSEADDSEREWGGEEDDENEFEGDDEGEDASGDESIANGEPQSLVVQLRYGKGNVPSQPKVALDEPPPAQDTQMKGASEAEAYTKPTLPPQPTPLPTPAPATVIAQPAPAVTAPSFPPAPVSQLPQPAPIMAAPPMPFESSSQGTTPQAPVNIPTIAPPPTLPVPAPIEVPKPKELAEANGLNGLSTGAENRPVPGIPHPQAPFTQSWNPTT</sequence>
<proteinExistence type="predicted"/>